<feature type="chain" id="PRO_5030009074" description="DUF4856 domain-containing protein" evidence="1">
    <location>
        <begin position="22"/>
        <end position="673"/>
    </location>
</feature>
<dbReference type="AlphaFoldDB" id="A0A0J8VB22"/>
<keyword evidence="1" id="KW-0732">Signal</keyword>
<feature type="signal peptide" evidence="1">
    <location>
        <begin position="1"/>
        <end position="21"/>
    </location>
</feature>
<evidence type="ECO:0000313" key="2">
    <source>
        <dbReference type="EMBL" id="PSW26622.1"/>
    </source>
</evidence>
<dbReference type="InterPro" id="IPR008928">
    <property type="entry name" value="6-hairpin_glycosidase_sf"/>
</dbReference>
<dbReference type="SUPFAM" id="SSF48208">
    <property type="entry name" value="Six-hairpin glycosidases"/>
    <property type="match status" value="1"/>
</dbReference>
<dbReference type="OrthoDB" id="2748233at2"/>
<accession>A0A0J8VB22</accession>
<dbReference type="RefSeq" id="WP_048898648.1">
    <property type="nucleotide sequence ID" value="NZ_AP024852.1"/>
</dbReference>
<evidence type="ECO:0000313" key="3">
    <source>
        <dbReference type="Proteomes" id="UP000240481"/>
    </source>
</evidence>
<reference evidence="2 3" key="1">
    <citation type="submission" date="2018-01" db="EMBL/GenBank/DDBJ databases">
        <title>Whole genome sequencing of Histamine producing bacteria.</title>
        <authorList>
            <person name="Butler K."/>
        </authorList>
    </citation>
    <scope>NUCLEOTIDE SEQUENCE [LARGE SCALE GENOMIC DNA]</scope>
    <source>
        <strain evidence="2 3">DSM 24669</strain>
    </source>
</reference>
<sequence>MKKSTLTLAIAAAVFASTASAAAQVKVIDKTHQPAGNFLAYTEFELSGEPLAESLGLDLDVLDPNIADDPTPFDFAAGIESYEYSEEAMYALNYQSQMGPHLVNGPVNQARGGKLVDLGKRVIEMAQAVGFPASEIPQNMYPISIPYVSGSPEFAQKPDTTTVNGDEVEITTAKGNSKTVQTVVPAYFRDYKTLAWNDASFDKSFNPAATGGILLKEVMWSQDFLGGMHVTATDEEVEAESAVMDQDGKHSLGVSAADGFNGMMLTEMSIDKLLIMQQQLGFDGNKLGVKFGPDYDPAKGPIWFAHKVAVTEGEQNGVKSIAGLKVTDSTSTLRDTWSTLWPVAEFFAFSDQRKANSAQNPAFLAVFDGAPFAAAPAANTDANEANDVVAEDAFSLANNISNLLFKNIAALHYNQAKGTFVTEYKNGKQGNKVDTYDAAYSIVALSIYQRAKDALPVGYASAESGDVDLKTAAGKDALAMIKGQADFIIDHLVSSNGLVFDGLTLNTVITLNKDKSLGAQFAAIRGLVAAYLATDDVKYKQAARSIYLAVEKNMFDKNINTWATVPGKATIHTPYTEAAISGGLREAILHLKNEEGENEPALELTTLTDRYVSWFRTVINGGMQLAEWMGDSGENQIKGSNSTDTDEDGVHQIIAAGGKFGTAMTMANKASVK</sequence>
<organism evidence="2 3">
    <name type="scientific">Photobacterium swingsii</name>
    <dbReference type="NCBI Taxonomy" id="680026"/>
    <lineage>
        <taxon>Bacteria</taxon>
        <taxon>Pseudomonadati</taxon>
        <taxon>Pseudomonadota</taxon>
        <taxon>Gammaproteobacteria</taxon>
        <taxon>Vibrionales</taxon>
        <taxon>Vibrionaceae</taxon>
        <taxon>Photobacterium</taxon>
    </lineage>
</organism>
<dbReference type="Gene3D" id="1.50.10.10">
    <property type="match status" value="1"/>
</dbReference>
<gene>
    <name evidence="2" type="ORF">C9I94_01150</name>
</gene>
<dbReference type="EMBL" id="PYLZ01000001">
    <property type="protein sequence ID" value="PSW26622.1"/>
    <property type="molecule type" value="Genomic_DNA"/>
</dbReference>
<proteinExistence type="predicted"/>
<protein>
    <recommendedName>
        <fullName evidence="4">DUF4856 domain-containing protein</fullName>
    </recommendedName>
</protein>
<dbReference type="InterPro" id="IPR012341">
    <property type="entry name" value="6hp_glycosidase-like_sf"/>
</dbReference>
<evidence type="ECO:0008006" key="4">
    <source>
        <dbReference type="Google" id="ProtNLM"/>
    </source>
</evidence>
<comment type="caution">
    <text evidence="2">The sequence shown here is derived from an EMBL/GenBank/DDBJ whole genome shotgun (WGS) entry which is preliminary data.</text>
</comment>
<keyword evidence="3" id="KW-1185">Reference proteome</keyword>
<evidence type="ECO:0000256" key="1">
    <source>
        <dbReference type="SAM" id="SignalP"/>
    </source>
</evidence>
<dbReference type="GO" id="GO:0005975">
    <property type="term" value="P:carbohydrate metabolic process"/>
    <property type="evidence" value="ECO:0007669"/>
    <property type="project" value="InterPro"/>
</dbReference>
<dbReference type="Proteomes" id="UP000240481">
    <property type="component" value="Unassembled WGS sequence"/>
</dbReference>
<name>A0A0J8VB22_9GAMM</name>